<name>A0A1E7FMD3_9STRA</name>
<accession>A0A1E7FMD3</accession>
<evidence type="ECO:0000256" key="1">
    <source>
        <dbReference type="SAM" id="MobiDB-lite"/>
    </source>
</evidence>
<sequence length="364" mass="41308">MYRGGNNNNNVDNDNDDANTHKFKNTTTTAGVDDNVYSDSADRRYIQDLIVKEAGINLTPDMEKSLPTMAQIRNVFGPKPVILGLESCSTFRDTVPALERMLGASGMFNTGTNLVTHLLKQNCEIPERREQSGEHQSKESYGMRWQVPWGKHTPVKFRNEHSTEKAAAIKKDYILPVITIRHPYSWFGSMCKNGYTAKWDHRKTNPKTKEINTNCPHLKQGNSKAPWNSVEVTYAEGRTDHHLSLAHLWNDWYSYYLSGVKGGDIPFVVVRMEDLVFYPKETITTVCECAGGRIRDDQLFQHVTDSAKADSPGHDKSTGLYEAWVKYSKPNTKERYGFIDNDYDAARIALNDSLMESLGYQHPS</sequence>
<feature type="region of interest" description="Disordered" evidence="1">
    <location>
        <begin position="1"/>
        <end position="30"/>
    </location>
</feature>
<dbReference type="InParanoid" id="A0A1E7FMD3"/>
<proteinExistence type="predicted"/>
<dbReference type="KEGG" id="fcy:FRACYDRAFT_181964"/>
<organism evidence="2 3">
    <name type="scientific">Fragilariopsis cylindrus CCMP1102</name>
    <dbReference type="NCBI Taxonomy" id="635003"/>
    <lineage>
        <taxon>Eukaryota</taxon>
        <taxon>Sar</taxon>
        <taxon>Stramenopiles</taxon>
        <taxon>Ochrophyta</taxon>
        <taxon>Bacillariophyta</taxon>
        <taxon>Bacillariophyceae</taxon>
        <taxon>Bacillariophycidae</taxon>
        <taxon>Bacillariales</taxon>
        <taxon>Bacillariaceae</taxon>
        <taxon>Fragilariopsis</taxon>
    </lineage>
</organism>
<feature type="compositionally biased region" description="Low complexity" evidence="1">
    <location>
        <begin position="1"/>
        <end position="12"/>
    </location>
</feature>
<dbReference type="EMBL" id="KV784355">
    <property type="protein sequence ID" value="OEU19328.1"/>
    <property type="molecule type" value="Genomic_DNA"/>
</dbReference>
<dbReference type="OrthoDB" id="40447at2759"/>
<evidence type="ECO:0008006" key="4">
    <source>
        <dbReference type="Google" id="ProtNLM"/>
    </source>
</evidence>
<gene>
    <name evidence="2" type="ORF">FRACYDRAFT_181964</name>
</gene>
<evidence type="ECO:0000313" key="3">
    <source>
        <dbReference type="Proteomes" id="UP000095751"/>
    </source>
</evidence>
<dbReference type="InterPro" id="IPR027417">
    <property type="entry name" value="P-loop_NTPase"/>
</dbReference>
<reference evidence="2 3" key="1">
    <citation type="submission" date="2016-09" db="EMBL/GenBank/DDBJ databases">
        <title>Extensive genetic diversity and differential bi-allelic expression allows diatom success in the polar Southern Ocean.</title>
        <authorList>
            <consortium name="DOE Joint Genome Institute"/>
            <person name="Mock T."/>
            <person name="Otillar R.P."/>
            <person name="Strauss J."/>
            <person name="Dupont C."/>
            <person name="Frickenhaus S."/>
            <person name="Maumus F."/>
            <person name="Mcmullan M."/>
            <person name="Sanges R."/>
            <person name="Schmutz J."/>
            <person name="Toseland A."/>
            <person name="Valas R."/>
            <person name="Veluchamy A."/>
            <person name="Ward B.J."/>
            <person name="Allen A."/>
            <person name="Barry K."/>
            <person name="Falciatore A."/>
            <person name="Ferrante M."/>
            <person name="Fortunato A.E."/>
            <person name="Gloeckner G."/>
            <person name="Gruber A."/>
            <person name="Hipkin R."/>
            <person name="Janech M."/>
            <person name="Kroth P."/>
            <person name="Leese F."/>
            <person name="Lindquist E."/>
            <person name="Lyon B.R."/>
            <person name="Martin J."/>
            <person name="Mayer C."/>
            <person name="Parker M."/>
            <person name="Quesneville H."/>
            <person name="Raymond J."/>
            <person name="Uhlig C."/>
            <person name="Valentin K.U."/>
            <person name="Worden A.Z."/>
            <person name="Armbrust E.V."/>
            <person name="Bowler C."/>
            <person name="Green B."/>
            <person name="Moulton V."/>
            <person name="Van Oosterhout C."/>
            <person name="Grigoriev I."/>
        </authorList>
    </citation>
    <scope>NUCLEOTIDE SEQUENCE [LARGE SCALE GENOMIC DNA]</scope>
    <source>
        <strain evidence="2 3">CCMP1102</strain>
    </source>
</reference>
<protein>
    <recommendedName>
        <fullName evidence="4">Sulfotransferase domain-containing protein</fullName>
    </recommendedName>
</protein>
<dbReference type="Gene3D" id="3.40.50.300">
    <property type="entry name" value="P-loop containing nucleotide triphosphate hydrolases"/>
    <property type="match status" value="1"/>
</dbReference>
<evidence type="ECO:0000313" key="2">
    <source>
        <dbReference type="EMBL" id="OEU19328.1"/>
    </source>
</evidence>
<dbReference type="Proteomes" id="UP000095751">
    <property type="component" value="Unassembled WGS sequence"/>
</dbReference>
<keyword evidence="3" id="KW-1185">Reference proteome</keyword>
<dbReference type="SUPFAM" id="SSF52540">
    <property type="entry name" value="P-loop containing nucleoside triphosphate hydrolases"/>
    <property type="match status" value="1"/>
</dbReference>
<dbReference type="AlphaFoldDB" id="A0A1E7FMD3"/>